<keyword evidence="3" id="KW-1185">Reference proteome</keyword>
<gene>
    <name evidence="2" type="ORF">C7H52_01620</name>
</gene>
<keyword evidence="2" id="KW-0808">Transferase</keyword>
<organism evidence="2 3">
    <name type="scientific">Aurantibacter aestuarii</name>
    <dbReference type="NCBI Taxonomy" id="1266046"/>
    <lineage>
        <taxon>Bacteria</taxon>
        <taxon>Pseudomonadati</taxon>
        <taxon>Bacteroidota</taxon>
        <taxon>Flavobacteriia</taxon>
        <taxon>Flavobacteriales</taxon>
        <taxon>Flavobacteriaceae</taxon>
        <taxon>Aurantibacter</taxon>
    </lineage>
</organism>
<evidence type="ECO:0000313" key="3">
    <source>
        <dbReference type="Proteomes" id="UP000238426"/>
    </source>
</evidence>
<dbReference type="SMART" id="SM00450">
    <property type="entry name" value="RHOD"/>
    <property type="match status" value="1"/>
</dbReference>
<dbReference type="Pfam" id="PF00581">
    <property type="entry name" value="Rhodanese"/>
    <property type="match status" value="1"/>
</dbReference>
<dbReference type="PROSITE" id="PS50206">
    <property type="entry name" value="RHODANESE_3"/>
    <property type="match status" value="1"/>
</dbReference>
<reference evidence="2 3" key="1">
    <citation type="submission" date="2018-03" db="EMBL/GenBank/DDBJ databases">
        <title>Mesoflavibacter sp. HG37 and Mesoflavibacter sp. HG96 sp.nov., two marine bacteria isolated from seawater of Western Pacific Ocean.</title>
        <authorList>
            <person name="Cheng H."/>
            <person name="Wu Y.-H."/>
            <person name="Guo L.-L."/>
            <person name="Xu X.-W."/>
        </authorList>
    </citation>
    <scope>NUCLEOTIDE SEQUENCE [LARGE SCALE GENOMIC DNA]</scope>
    <source>
        <strain evidence="2 3">KCTC 32269</strain>
    </source>
</reference>
<dbReference type="RefSeq" id="WP_106462138.1">
    <property type="nucleotide sequence ID" value="NZ_PXOQ01000007.1"/>
</dbReference>
<dbReference type="InterPro" id="IPR001763">
    <property type="entry name" value="Rhodanese-like_dom"/>
</dbReference>
<name>A0A2T1NC41_9FLAO</name>
<comment type="caution">
    <text evidence="2">The sequence shown here is derived from an EMBL/GenBank/DDBJ whole genome shotgun (WGS) entry which is preliminary data.</text>
</comment>
<dbReference type="InterPro" id="IPR036873">
    <property type="entry name" value="Rhodanese-like_dom_sf"/>
</dbReference>
<evidence type="ECO:0000259" key="1">
    <source>
        <dbReference type="PROSITE" id="PS50206"/>
    </source>
</evidence>
<dbReference type="PANTHER" id="PTHR43031">
    <property type="entry name" value="FAD-DEPENDENT OXIDOREDUCTASE"/>
    <property type="match status" value="1"/>
</dbReference>
<feature type="domain" description="Rhodanese" evidence="1">
    <location>
        <begin position="19"/>
        <end position="99"/>
    </location>
</feature>
<protein>
    <submittedName>
        <fullName evidence="2">Sulfurtransferase</fullName>
    </submittedName>
</protein>
<evidence type="ECO:0000313" key="2">
    <source>
        <dbReference type="EMBL" id="PSG89995.1"/>
    </source>
</evidence>
<dbReference type="OrthoDB" id="9800872at2"/>
<dbReference type="SUPFAM" id="SSF52821">
    <property type="entry name" value="Rhodanese/Cell cycle control phosphatase"/>
    <property type="match status" value="1"/>
</dbReference>
<dbReference type="PANTHER" id="PTHR43031:SF1">
    <property type="entry name" value="PYRIDINE NUCLEOTIDE-DISULPHIDE OXIDOREDUCTASE"/>
    <property type="match status" value="1"/>
</dbReference>
<dbReference type="Gene3D" id="3.40.250.10">
    <property type="entry name" value="Rhodanese-like domain"/>
    <property type="match status" value="1"/>
</dbReference>
<dbReference type="GO" id="GO:0016740">
    <property type="term" value="F:transferase activity"/>
    <property type="evidence" value="ECO:0007669"/>
    <property type="project" value="UniProtKB-KW"/>
</dbReference>
<dbReference type="CDD" id="cd00158">
    <property type="entry name" value="RHOD"/>
    <property type="match status" value="1"/>
</dbReference>
<proteinExistence type="predicted"/>
<sequence>MGLLSFIFGAKKREVQRFLDNDAIILDVRTDREYQNNHIKGSKHIPIDQLQHHVEELKAANKPYIVCCESGVRSAKAAKFLNLHNIKATNGGGWAKLQRNL</sequence>
<dbReference type="Proteomes" id="UP000238426">
    <property type="component" value="Unassembled WGS sequence"/>
</dbReference>
<dbReference type="AlphaFoldDB" id="A0A2T1NC41"/>
<dbReference type="EMBL" id="PXOQ01000007">
    <property type="protein sequence ID" value="PSG89995.1"/>
    <property type="molecule type" value="Genomic_DNA"/>
</dbReference>
<dbReference type="InterPro" id="IPR050229">
    <property type="entry name" value="GlpE_sulfurtransferase"/>
</dbReference>
<accession>A0A2T1NC41</accession>